<dbReference type="AlphaFoldDB" id="A0A2K3KD50"/>
<reference evidence="2 3" key="1">
    <citation type="journal article" date="2014" name="Am. J. Bot.">
        <title>Genome assembly and annotation for red clover (Trifolium pratense; Fabaceae).</title>
        <authorList>
            <person name="Istvanek J."/>
            <person name="Jaros M."/>
            <person name="Krenek A."/>
            <person name="Repkova J."/>
        </authorList>
    </citation>
    <scope>NUCLEOTIDE SEQUENCE [LARGE SCALE GENOMIC DNA]</scope>
    <source>
        <strain evidence="3">cv. Tatra</strain>
        <tissue evidence="2">Young leaves</tissue>
    </source>
</reference>
<sequence length="47" mass="5106">MKVYICKAEETWRYPVGLRSAQLPISSHGAGVGGNGAPKQWSNEDDT</sequence>
<dbReference type="Proteomes" id="UP000236291">
    <property type="component" value="Unassembled WGS sequence"/>
</dbReference>
<accession>A0A2K3KD50</accession>
<gene>
    <name evidence="2" type="ORF">L195_g062015</name>
</gene>
<dbReference type="EMBL" id="ASHM01163276">
    <property type="protein sequence ID" value="PNX64235.1"/>
    <property type="molecule type" value="Genomic_DNA"/>
</dbReference>
<comment type="caution">
    <text evidence="2">The sequence shown here is derived from an EMBL/GenBank/DDBJ whole genome shotgun (WGS) entry which is preliminary data.</text>
</comment>
<organism evidence="2 3">
    <name type="scientific">Trifolium pratense</name>
    <name type="common">Red clover</name>
    <dbReference type="NCBI Taxonomy" id="57577"/>
    <lineage>
        <taxon>Eukaryota</taxon>
        <taxon>Viridiplantae</taxon>
        <taxon>Streptophyta</taxon>
        <taxon>Embryophyta</taxon>
        <taxon>Tracheophyta</taxon>
        <taxon>Spermatophyta</taxon>
        <taxon>Magnoliopsida</taxon>
        <taxon>eudicotyledons</taxon>
        <taxon>Gunneridae</taxon>
        <taxon>Pentapetalae</taxon>
        <taxon>rosids</taxon>
        <taxon>fabids</taxon>
        <taxon>Fabales</taxon>
        <taxon>Fabaceae</taxon>
        <taxon>Papilionoideae</taxon>
        <taxon>50 kb inversion clade</taxon>
        <taxon>NPAAA clade</taxon>
        <taxon>Hologalegina</taxon>
        <taxon>IRL clade</taxon>
        <taxon>Trifolieae</taxon>
        <taxon>Trifolium</taxon>
    </lineage>
</organism>
<feature type="non-terminal residue" evidence="2">
    <location>
        <position position="47"/>
    </location>
</feature>
<proteinExistence type="predicted"/>
<reference evidence="2 3" key="2">
    <citation type="journal article" date="2017" name="Front. Plant Sci.">
        <title>Gene Classification and Mining of Molecular Markers Useful in Red Clover (Trifolium pratense) Breeding.</title>
        <authorList>
            <person name="Istvanek J."/>
            <person name="Dluhosova J."/>
            <person name="Dluhos P."/>
            <person name="Patkova L."/>
            <person name="Nedelnik J."/>
            <person name="Repkova J."/>
        </authorList>
    </citation>
    <scope>NUCLEOTIDE SEQUENCE [LARGE SCALE GENOMIC DNA]</scope>
    <source>
        <strain evidence="3">cv. Tatra</strain>
        <tissue evidence="2">Young leaves</tissue>
    </source>
</reference>
<protein>
    <submittedName>
        <fullName evidence="2">Uncharacterized protein</fullName>
    </submittedName>
</protein>
<name>A0A2K3KD50_TRIPR</name>
<evidence type="ECO:0000313" key="3">
    <source>
        <dbReference type="Proteomes" id="UP000236291"/>
    </source>
</evidence>
<feature type="region of interest" description="Disordered" evidence="1">
    <location>
        <begin position="26"/>
        <end position="47"/>
    </location>
</feature>
<evidence type="ECO:0000256" key="1">
    <source>
        <dbReference type="SAM" id="MobiDB-lite"/>
    </source>
</evidence>
<evidence type="ECO:0000313" key="2">
    <source>
        <dbReference type="EMBL" id="PNX64235.1"/>
    </source>
</evidence>